<keyword evidence="6" id="KW-0238">DNA-binding</keyword>
<keyword evidence="3" id="KW-0863">Zinc-finger</keyword>
<dbReference type="PANTHER" id="PTHR24082">
    <property type="entry name" value="NUCLEAR HORMONE RECEPTOR"/>
    <property type="match status" value="1"/>
</dbReference>
<feature type="domain" description="NR LBD" evidence="9">
    <location>
        <begin position="13"/>
        <end position="253"/>
    </location>
</feature>
<dbReference type="RefSeq" id="XP_002430056.1">
    <property type="nucleotide sequence ID" value="XM_002430011.1"/>
</dbReference>
<proteinExistence type="inferred from homology"/>
<dbReference type="SMART" id="SM00430">
    <property type="entry name" value="HOLI"/>
    <property type="match status" value="1"/>
</dbReference>
<evidence type="ECO:0000313" key="11">
    <source>
        <dbReference type="EnsemblMetazoa" id="PHUM460980-PA"/>
    </source>
</evidence>
<dbReference type="InterPro" id="IPR000536">
    <property type="entry name" value="Nucl_hrmn_rcpt_lig-bd"/>
</dbReference>
<dbReference type="Gene3D" id="1.10.565.10">
    <property type="entry name" value="Retinoid X Receptor"/>
    <property type="match status" value="1"/>
</dbReference>
<organism>
    <name type="scientific">Pediculus humanus subsp. corporis</name>
    <name type="common">Body louse</name>
    <dbReference type="NCBI Taxonomy" id="121224"/>
    <lineage>
        <taxon>Eukaryota</taxon>
        <taxon>Metazoa</taxon>
        <taxon>Ecdysozoa</taxon>
        <taxon>Arthropoda</taxon>
        <taxon>Hexapoda</taxon>
        <taxon>Insecta</taxon>
        <taxon>Pterygota</taxon>
        <taxon>Neoptera</taxon>
        <taxon>Paraneoptera</taxon>
        <taxon>Psocodea</taxon>
        <taxon>Troctomorpha</taxon>
        <taxon>Phthiraptera</taxon>
        <taxon>Anoplura</taxon>
        <taxon>Pediculidae</taxon>
        <taxon>Pediculus</taxon>
    </lineage>
</organism>
<dbReference type="SUPFAM" id="SSF48508">
    <property type="entry name" value="Nuclear receptor ligand-binding domain"/>
    <property type="match status" value="1"/>
</dbReference>
<dbReference type="GO" id="GO:0000978">
    <property type="term" value="F:RNA polymerase II cis-regulatory region sequence-specific DNA binding"/>
    <property type="evidence" value="ECO:0007669"/>
    <property type="project" value="TreeGrafter"/>
</dbReference>
<dbReference type="eggNOG" id="KOG3575">
    <property type="taxonomic scope" value="Eukaryota"/>
</dbReference>
<dbReference type="HOGENOM" id="CLU_089063_0_0_1"/>
<dbReference type="GO" id="GO:0000122">
    <property type="term" value="P:negative regulation of transcription by RNA polymerase II"/>
    <property type="evidence" value="ECO:0007669"/>
    <property type="project" value="TreeGrafter"/>
</dbReference>
<dbReference type="GO" id="GO:0008270">
    <property type="term" value="F:zinc ion binding"/>
    <property type="evidence" value="ECO:0007669"/>
    <property type="project" value="UniProtKB-KW"/>
</dbReference>
<dbReference type="Proteomes" id="UP000009046">
    <property type="component" value="Unassembled WGS sequence"/>
</dbReference>
<dbReference type="EnsemblMetazoa" id="PHUM460980-RA">
    <property type="protein sequence ID" value="PHUM460980-PA"/>
    <property type="gene ID" value="PHUM460980"/>
</dbReference>
<reference evidence="10" key="2">
    <citation type="submission" date="2007-04" db="EMBL/GenBank/DDBJ databases">
        <title>The genome of the human body louse.</title>
        <authorList>
            <consortium name="The Human Body Louse Genome Consortium"/>
            <person name="Kirkness E."/>
            <person name="Walenz B."/>
            <person name="Hass B."/>
            <person name="Bruggner R."/>
            <person name="Strausberg R."/>
        </authorList>
    </citation>
    <scope>NUCLEOTIDE SEQUENCE</scope>
    <source>
        <strain evidence="10">USDA</strain>
    </source>
</reference>
<dbReference type="KEGG" id="phu:Phum_PHUM460980"/>
<dbReference type="STRING" id="121224.E0VVB2"/>
<evidence type="ECO:0000256" key="3">
    <source>
        <dbReference type="ARBA" id="ARBA00022771"/>
    </source>
</evidence>
<dbReference type="InterPro" id="IPR001723">
    <property type="entry name" value="Nuclear_hrmn_rcpt"/>
</dbReference>
<comment type="similarity">
    <text evidence="1">Belongs to the nuclear hormone receptor family. NR1 subfamily.</text>
</comment>
<dbReference type="EMBL" id="DS235806">
    <property type="protein sequence ID" value="EEB17318.1"/>
    <property type="molecule type" value="Genomic_DNA"/>
</dbReference>
<keyword evidence="4" id="KW-0862">Zinc</keyword>
<dbReference type="PRINTS" id="PR00546">
    <property type="entry name" value="THYROIDHORMR"/>
</dbReference>
<evidence type="ECO:0000256" key="6">
    <source>
        <dbReference type="ARBA" id="ARBA00023125"/>
    </source>
</evidence>
<evidence type="ECO:0000256" key="2">
    <source>
        <dbReference type="ARBA" id="ARBA00022723"/>
    </source>
</evidence>
<keyword evidence="2" id="KW-0479">Metal-binding</keyword>
<dbReference type="GO" id="GO:0004879">
    <property type="term" value="F:nuclear receptor activity"/>
    <property type="evidence" value="ECO:0007669"/>
    <property type="project" value="InterPro"/>
</dbReference>
<dbReference type="AlphaFoldDB" id="E0VVB2"/>
<dbReference type="VEuPathDB" id="VectorBase:PHUM460980"/>
<evidence type="ECO:0000256" key="8">
    <source>
        <dbReference type="ARBA" id="ARBA00023170"/>
    </source>
</evidence>
<dbReference type="OMA" id="YSSICEG"/>
<keyword evidence="5" id="KW-0805">Transcription regulation</keyword>
<dbReference type="InParanoid" id="E0VVB2"/>
<evidence type="ECO:0000256" key="4">
    <source>
        <dbReference type="ARBA" id="ARBA00022833"/>
    </source>
</evidence>
<evidence type="ECO:0000313" key="10">
    <source>
        <dbReference type="EMBL" id="EEB17318.1"/>
    </source>
</evidence>
<dbReference type="FunFam" id="1.10.565.10:FF:000035">
    <property type="entry name" value="Nuclear hormone receptor HR96"/>
    <property type="match status" value="1"/>
</dbReference>
<dbReference type="GeneID" id="8238423"/>
<name>E0VVB2_PEDHC</name>
<dbReference type="PANTHER" id="PTHR24082:SF283">
    <property type="entry name" value="NUCLEAR HORMONE RECEPTOR HR96"/>
    <property type="match status" value="1"/>
</dbReference>
<dbReference type="Pfam" id="PF00104">
    <property type="entry name" value="Hormone_recep"/>
    <property type="match status" value="1"/>
</dbReference>
<dbReference type="GO" id="GO:0030154">
    <property type="term" value="P:cell differentiation"/>
    <property type="evidence" value="ECO:0007669"/>
    <property type="project" value="TreeGrafter"/>
</dbReference>
<protein>
    <submittedName>
        <fullName evidence="10 11">Vitamin D3 receptor, putative</fullName>
    </submittedName>
</protein>
<evidence type="ECO:0000313" key="12">
    <source>
        <dbReference type="Proteomes" id="UP000009046"/>
    </source>
</evidence>
<accession>E0VVB2</accession>
<keyword evidence="12" id="KW-1185">Reference proteome</keyword>
<dbReference type="PROSITE" id="PS51843">
    <property type="entry name" value="NR_LBD"/>
    <property type="match status" value="1"/>
</dbReference>
<evidence type="ECO:0000259" key="9">
    <source>
        <dbReference type="PROSITE" id="PS51843"/>
    </source>
</evidence>
<evidence type="ECO:0000256" key="7">
    <source>
        <dbReference type="ARBA" id="ARBA00023163"/>
    </source>
</evidence>
<dbReference type="GO" id="GO:0045944">
    <property type="term" value="P:positive regulation of transcription by RNA polymerase II"/>
    <property type="evidence" value="ECO:0007669"/>
    <property type="project" value="TreeGrafter"/>
</dbReference>
<reference evidence="11" key="3">
    <citation type="submission" date="2020-05" db="UniProtKB">
        <authorList>
            <consortium name="EnsemblMetazoa"/>
        </authorList>
    </citation>
    <scope>IDENTIFICATION</scope>
    <source>
        <strain evidence="11">USDA</strain>
    </source>
</reference>
<evidence type="ECO:0000256" key="5">
    <source>
        <dbReference type="ARBA" id="ARBA00023015"/>
    </source>
</evidence>
<dbReference type="InterPro" id="IPR050234">
    <property type="entry name" value="Nuclear_hormone_rcpt_NR1"/>
</dbReference>
<keyword evidence="8 10" id="KW-0675">Receptor</keyword>
<sequence length="253" mass="29195">MNSRASSRELNDAERAKLNELIVANKALLAPLEDDLSGDDFGFNVNAMAGCGPSVLVDVLNLTAVAIRRLIKMSKKINAFKNMCQDDQIALLKGGCTEMMILRSAMTYDPDRDSWKIPQSKEKLMNIKVDILKEAGGRVFEEHQRFLQTFDQKWRNDENIMLILSAIALFTPDRPRVVHFDVIKLEQNSYYYLLRRYLESVYQGCEARLTFLKLIHKISELHKLNEDHVRVYLDANPREIEPLLIEIFDLKPH</sequence>
<keyword evidence="7" id="KW-0804">Transcription</keyword>
<gene>
    <name evidence="11" type="primary">8238423</name>
    <name evidence="10" type="ORF">Phum_PHUM460980</name>
</gene>
<dbReference type="PRINTS" id="PR00398">
    <property type="entry name" value="STRDHORMONER"/>
</dbReference>
<dbReference type="CDD" id="cd06929">
    <property type="entry name" value="NR_LBD_F1"/>
    <property type="match status" value="1"/>
</dbReference>
<dbReference type="OrthoDB" id="6352325at2759"/>
<dbReference type="InterPro" id="IPR035500">
    <property type="entry name" value="NHR-like_dom_sf"/>
</dbReference>
<dbReference type="CTD" id="8238423"/>
<reference evidence="10" key="1">
    <citation type="submission" date="2007-04" db="EMBL/GenBank/DDBJ databases">
        <title>Annotation of Pediculus humanus corporis strain USDA.</title>
        <authorList>
            <person name="Kirkness E."/>
            <person name="Hannick L."/>
            <person name="Hass B."/>
            <person name="Bruggner R."/>
            <person name="Lawson D."/>
            <person name="Bidwell S."/>
            <person name="Joardar V."/>
            <person name="Caler E."/>
            <person name="Walenz B."/>
            <person name="Inman J."/>
            <person name="Schobel S."/>
            <person name="Galinsky K."/>
            <person name="Amedeo P."/>
            <person name="Strausberg R."/>
        </authorList>
    </citation>
    <scope>NUCLEOTIDE SEQUENCE</scope>
    <source>
        <strain evidence="10">USDA</strain>
    </source>
</reference>
<dbReference type="InterPro" id="IPR001728">
    <property type="entry name" value="ThyrH_rcpt"/>
</dbReference>
<evidence type="ECO:0000256" key="1">
    <source>
        <dbReference type="ARBA" id="ARBA00008092"/>
    </source>
</evidence>
<dbReference type="EMBL" id="AAZO01005603">
    <property type="status" value="NOT_ANNOTATED_CDS"/>
    <property type="molecule type" value="Genomic_DNA"/>
</dbReference>